<keyword evidence="8" id="KW-0804">Transcription</keyword>
<keyword evidence="12" id="KW-1185">Reference proteome</keyword>
<protein>
    <submittedName>
        <fullName evidence="11">RNA polymerase factor sigma-54</fullName>
    </submittedName>
</protein>
<keyword evidence="7" id="KW-0238">DNA-binding</keyword>
<feature type="domain" description="RNA polymerase sigma factor 54 DNA-binding" evidence="9">
    <location>
        <begin position="276"/>
        <end position="431"/>
    </location>
</feature>
<organism evidence="11 12">
    <name type="scientific">Enterococcus alishanensis</name>
    <dbReference type="NCBI Taxonomy" id="1303817"/>
    <lineage>
        <taxon>Bacteria</taxon>
        <taxon>Bacillati</taxon>
        <taxon>Bacillota</taxon>
        <taxon>Bacilli</taxon>
        <taxon>Lactobacillales</taxon>
        <taxon>Enterococcaceae</taxon>
        <taxon>Enterococcus</taxon>
    </lineage>
</organism>
<keyword evidence="4" id="KW-0548">Nucleotidyltransferase</keyword>
<evidence type="ECO:0000256" key="4">
    <source>
        <dbReference type="ARBA" id="ARBA00022695"/>
    </source>
</evidence>
<keyword evidence="5" id="KW-0805">Transcription regulation</keyword>
<accession>A0ABS6T9H6</accession>
<dbReference type="InterPro" id="IPR000394">
    <property type="entry name" value="RNA_pol_sigma_54"/>
</dbReference>
<dbReference type="NCBIfam" id="TIGR02395">
    <property type="entry name" value="rpoN_sigma"/>
    <property type="match status" value="1"/>
</dbReference>
<evidence type="ECO:0000256" key="5">
    <source>
        <dbReference type="ARBA" id="ARBA00023015"/>
    </source>
</evidence>
<name>A0ABS6T9H6_9ENTE</name>
<evidence type="ECO:0000256" key="3">
    <source>
        <dbReference type="ARBA" id="ARBA00022679"/>
    </source>
</evidence>
<dbReference type="InterPro" id="IPR007634">
    <property type="entry name" value="RNA_pol_sigma_54_DNA-bd"/>
</dbReference>
<dbReference type="PANTHER" id="PTHR32248">
    <property type="entry name" value="RNA POLYMERASE SIGMA-54 FACTOR"/>
    <property type="match status" value="1"/>
</dbReference>
<evidence type="ECO:0000256" key="2">
    <source>
        <dbReference type="ARBA" id="ARBA00022478"/>
    </source>
</evidence>
<evidence type="ECO:0000256" key="7">
    <source>
        <dbReference type="ARBA" id="ARBA00023125"/>
    </source>
</evidence>
<keyword evidence="3" id="KW-0808">Transferase</keyword>
<keyword evidence="2" id="KW-0240">DNA-directed RNA polymerase</keyword>
<dbReference type="Proteomes" id="UP000774130">
    <property type="component" value="Unassembled WGS sequence"/>
</dbReference>
<dbReference type="RefSeq" id="WP_218324610.1">
    <property type="nucleotide sequence ID" value="NZ_JAHUZB010000001.1"/>
</dbReference>
<dbReference type="Pfam" id="PF04552">
    <property type="entry name" value="Sigma54_DBD"/>
    <property type="match status" value="1"/>
</dbReference>
<dbReference type="PIRSF" id="PIRSF000774">
    <property type="entry name" value="RpoN"/>
    <property type="match status" value="1"/>
</dbReference>
<dbReference type="Pfam" id="PF04963">
    <property type="entry name" value="Sigma54_CBD"/>
    <property type="match status" value="1"/>
</dbReference>
<evidence type="ECO:0000259" key="10">
    <source>
        <dbReference type="Pfam" id="PF04963"/>
    </source>
</evidence>
<evidence type="ECO:0000313" key="12">
    <source>
        <dbReference type="Proteomes" id="UP000774130"/>
    </source>
</evidence>
<reference evidence="11 12" key="1">
    <citation type="submission" date="2021-06" db="EMBL/GenBank/DDBJ databases">
        <title>Enterococcus alishanensis sp. nov., a novel lactic acid bacterium isolated from fresh coffee beans.</title>
        <authorList>
            <person name="Chen Y.-S."/>
        </authorList>
    </citation>
    <scope>NUCLEOTIDE SEQUENCE [LARGE SCALE GENOMIC DNA]</scope>
    <source>
        <strain evidence="11 12">ALS3</strain>
    </source>
</reference>
<dbReference type="PROSITE" id="PS50044">
    <property type="entry name" value="SIGMA54_3"/>
    <property type="match status" value="1"/>
</dbReference>
<dbReference type="InterPro" id="IPR007046">
    <property type="entry name" value="RNA_pol_sigma_54_core-bd"/>
</dbReference>
<feature type="domain" description="RNA polymerase sigma factor 54 core-binding" evidence="10">
    <location>
        <begin position="81"/>
        <end position="262"/>
    </location>
</feature>
<evidence type="ECO:0000313" key="11">
    <source>
        <dbReference type="EMBL" id="MBV7389554.1"/>
    </source>
</evidence>
<dbReference type="EMBL" id="JAHUZB010000001">
    <property type="protein sequence ID" value="MBV7389554.1"/>
    <property type="molecule type" value="Genomic_DNA"/>
</dbReference>
<comment type="similarity">
    <text evidence="1">Belongs to the sigma-54 factor family.</text>
</comment>
<evidence type="ECO:0000256" key="8">
    <source>
        <dbReference type="ARBA" id="ARBA00023163"/>
    </source>
</evidence>
<dbReference type="PROSITE" id="PS00718">
    <property type="entry name" value="SIGMA54_2"/>
    <property type="match status" value="1"/>
</dbReference>
<keyword evidence="6" id="KW-0731">Sigma factor</keyword>
<gene>
    <name evidence="11" type="primary">rpoN</name>
    <name evidence="11" type="ORF">KUA55_02610</name>
</gene>
<dbReference type="PANTHER" id="PTHR32248:SF4">
    <property type="entry name" value="RNA POLYMERASE SIGMA-54 FACTOR"/>
    <property type="match status" value="1"/>
</dbReference>
<comment type="caution">
    <text evidence="11">The sequence shown here is derived from an EMBL/GenBank/DDBJ whole genome shotgun (WGS) entry which is preliminary data.</text>
</comment>
<dbReference type="Pfam" id="PF00309">
    <property type="entry name" value="Sigma54_AID"/>
    <property type="match status" value="1"/>
</dbReference>
<proteinExistence type="inferred from homology"/>
<evidence type="ECO:0000259" key="9">
    <source>
        <dbReference type="Pfam" id="PF04552"/>
    </source>
</evidence>
<evidence type="ECO:0000256" key="6">
    <source>
        <dbReference type="ARBA" id="ARBA00023082"/>
    </source>
</evidence>
<evidence type="ECO:0000256" key="1">
    <source>
        <dbReference type="ARBA" id="ARBA00008798"/>
    </source>
</evidence>
<sequence>MKFQQQQSQKQQQTQKLAMTQQLQQSIQILQYNTEELLTFVESEALENPLIEVRAPKLQSDLMKSQSPASQDNQTIQIPDVQISLFEYVMNQIHLNYRDTFLRKIVLVLAESLDLNGYLRVDEAEVKAQLQASDIQFLDGLTLLQQLDPAGVGARSLQECLMLQTERDDNAPELAYLILEEAFEAIANRQFQQIAKKYQLSLPEVQNILDYIRSLDPFPGASFGDNQAEFIIPDLTLMRDGEKLNVVSNRRGQLKVNFQTKYFERLSKEADEETLQYLKEKQQRFQWLEKTLGQRQDTILTVGEIIVERQKDFFLNQSGALKPLQLKEIAEIAGVHESTISRAVNGKYIETDFGTFELRQFFVNKVNNEDSSADGIKLKIKEMIDQEDKNKPLSDQKLVELLANDGEKLSRRTVAKYRENLKIPSSAKRKRFD</sequence>